<organism evidence="1">
    <name type="scientific">Medioppia subpectinata</name>
    <dbReference type="NCBI Taxonomy" id="1979941"/>
    <lineage>
        <taxon>Eukaryota</taxon>
        <taxon>Metazoa</taxon>
        <taxon>Ecdysozoa</taxon>
        <taxon>Arthropoda</taxon>
        <taxon>Chelicerata</taxon>
        <taxon>Arachnida</taxon>
        <taxon>Acari</taxon>
        <taxon>Acariformes</taxon>
        <taxon>Sarcoptiformes</taxon>
        <taxon>Oribatida</taxon>
        <taxon>Brachypylina</taxon>
        <taxon>Oppioidea</taxon>
        <taxon>Oppiidae</taxon>
        <taxon>Medioppia</taxon>
    </lineage>
</organism>
<dbReference type="AlphaFoldDB" id="A0A7R9KX53"/>
<dbReference type="OrthoDB" id="8930856at2759"/>
<dbReference type="EMBL" id="CAJPIZ010007292">
    <property type="protein sequence ID" value="CAG2110195.1"/>
    <property type="molecule type" value="Genomic_DNA"/>
</dbReference>
<dbReference type="Proteomes" id="UP000759131">
    <property type="component" value="Unassembled WGS sequence"/>
</dbReference>
<accession>A0A7R9KX53</accession>
<dbReference type="EMBL" id="OC861867">
    <property type="protein sequence ID" value="CAD7629765.1"/>
    <property type="molecule type" value="Genomic_DNA"/>
</dbReference>
<keyword evidence="2" id="KW-1185">Reference proteome</keyword>
<evidence type="ECO:0000313" key="1">
    <source>
        <dbReference type="EMBL" id="CAD7629765.1"/>
    </source>
</evidence>
<gene>
    <name evidence="1" type="ORF">OSB1V03_LOCUS10180</name>
</gene>
<proteinExistence type="predicted"/>
<protein>
    <submittedName>
        <fullName evidence="1">Uncharacterized protein</fullName>
    </submittedName>
</protein>
<name>A0A7R9KX53_9ACAR</name>
<evidence type="ECO:0000313" key="2">
    <source>
        <dbReference type="Proteomes" id="UP000759131"/>
    </source>
</evidence>
<reference evidence="1" key="1">
    <citation type="submission" date="2020-11" db="EMBL/GenBank/DDBJ databases">
        <authorList>
            <person name="Tran Van P."/>
        </authorList>
    </citation>
    <scope>NUCLEOTIDE SEQUENCE</scope>
</reference>
<sequence length="236" mass="27758">MLKALRKHLKASQKSTSFMQYMKINRKEEQLDQLDNNWINFRNIDDLANDLVEHNVYGKGFDLINTNNISNCNENYYCNYKHERQTHEKKRIECEIKDETKIKDVEAIQLNRQHLHALHRFRRHKKRGISCEKDVVISFVPKTRVSIVNKRDFYYRFGKEEEEAMACFDFLNHIQCDNHCIDCNESDSSDGSPCPSCPSWPSIDLRGDSDVEVISEDRNSQLSLSDSCVEYYDSSD</sequence>